<proteinExistence type="inferred from homology"/>
<dbReference type="InterPro" id="IPR011876">
    <property type="entry name" value="IsopentenylPP_isomerase_typ1"/>
</dbReference>
<dbReference type="RefSeq" id="WP_121034078.1">
    <property type="nucleotide sequence ID" value="NZ_JACHVT010000003.1"/>
</dbReference>
<keyword evidence="9 10" id="KW-0413">Isomerase</keyword>
<evidence type="ECO:0000256" key="5">
    <source>
        <dbReference type="ARBA" id="ARBA00022723"/>
    </source>
</evidence>
<evidence type="ECO:0000313" key="16">
    <source>
        <dbReference type="Proteomes" id="UP000590811"/>
    </source>
</evidence>
<feature type="domain" description="Nudix hydrolase" evidence="12">
    <location>
        <begin position="44"/>
        <end position="182"/>
    </location>
</feature>
<dbReference type="GO" id="GO:0008299">
    <property type="term" value="P:isoprenoid biosynthetic process"/>
    <property type="evidence" value="ECO:0007669"/>
    <property type="project" value="UniProtKB-UniRule"/>
</dbReference>
<dbReference type="PANTHER" id="PTHR10885:SF0">
    <property type="entry name" value="ISOPENTENYL-DIPHOSPHATE DELTA-ISOMERASE"/>
    <property type="match status" value="1"/>
</dbReference>
<feature type="binding site" evidence="10">
    <location>
        <position position="39"/>
    </location>
    <ligand>
        <name>Mn(2+)</name>
        <dbReference type="ChEBI" id="CHEBI:29035"/>
    </ligand>
</feature>
<evidence type="ECO:0000256" key="8">
    <source>
        <dbReference type="ARBA" id="ARBA00023229"/>
    </source>
</evidence>
<reference evidence="13 16" key="2">
    <citation type="submission" date="2020-08" db="EMBL/GenBank/DDBJ databases">
        <title>Genomic Encyclopedia of Type Strains, Phase IV (KMG-V): Genome sequencing to study the core and pangenomes of soil and plant-associated prokaryotes.</title>
        <authorList>
            <person name="Whitman W."/>
        </authorList>
    </citation>
    <scope>NUCLEOTIDE SEQUENCE [LARGE SCALE GENOMIC DNA]</scope>
    <source>
        <strain evidence="13 16">B3ACCR2</strain>
    </source>
</reference>
<comment type="subcellular location">
    <subcellularLocation>
        <location evidence="10">Cytoplasm</location>
    </subcellularLocation>
</comment>
<feature type="binding site" evidence="10">
    <location>
        <position position="46"/>
    </location>
    <ligand>
        <name>Mn(2+)</name>
        <dbReference type="ChEBI" id="CHEBI:29035"/>
    </ligand>
</feature>
<evidence type="ECO:0000259" key="12">
    <source>
        <dbReference type="PROSITE" id="PS51462"/>
    </source>
</evidence>
<dbReference type="Gene3D" id="3.90.79.10">
    <property type="entry name" value="Nucleoside Triphosphate Pyrophosphohydrolase"/>
    <property type="match status" value="1"/>
</dbReference>
<dbReference type="GO" id="GO:0005737">
    <property type="term" value="C:cytoplasm"/>
    <property type="evidence" value="ECO:0007669"/>
    <property type="project" value="UniProtKB-SubCell"/>
</dbReference>
<dbReference type="CDD" id="cd02885">
    <property type="entry name" value="NUDIX_IPP_Isomerase"/>
    <property type="match status" value="1"/>
</dbReference>
<protein>
    <recommendedName>
        <fullName evidence="3 10">Isopentenyl-diphosphate Delta-isomerase</fullName>
        <shortName evidence="10">IPP isomerase</shortName>
        <ecNumber evidence="3 10">5.3.3.2</ecNumber>
    </recommendedName>
    <alternativeName>
        <fullName evidence="10">IPP:DMAPP isomerase</fullName>
    </alternativeName>
    <alternativeName>
        <fullName evidence="10">Isopentenyl pyrophosphate isomerase</fullName>
    </alternativeName>
</protein>
<reference evidence="14 15" key="1">
    <citation type="submission" date="2018-10" db="EMBL/GenBank/DDBJ databases">
        <title>Sequencing the genomes of 1000 actinobacteria strains.</title>
        <authorList>
            <person name="Klenk H.-P."/>
        </authorList>
    </citation>
    <scope>NUCLEOTIDE SEQUENCE [LARGE SCALE GENOMIC DNA]</scope>
    <source>
        <strain evidence="14 15">DSM 44267</strain>
    </source>
</reference>
<keyword evidence="6 10" id="KW-0460">Magnesium</keyword>
<dbReference type="AlphaFoldDB" id="A0A495XXH3"/>
<evidence type="ECO:0000313" key="15">
    <source>
        <dbReference type="Proteomes" id="UP000278440"/>
    </source>
</evidence>
<feature type="binding site" evidence="10">
    <location>
        <position position="130"/>
    </location>
    <ligand>
        <name>Mn(2+)</name>
        <dbReference type="ChEBI" id="CHEBI:29035"/>
    </ligand>
</feature>
<keyword evidence="15" id="KW-1185">Reference proteome</keyword>
<name>A0A495XXH3_9MICO</name>
<organism evidence="14 15">
    <name type="scientific">Terracoccus luteus</name>
    <dbReference type="NCBI Taxonomy" id="53356"/>
    <lineage>
        <taxon>Bacteria</taxon>
        <taxon>Bacillati</taxon>
        <taxon>Actinomycetota</taxon>
        <taxon>Actinomycetes</taxon>
        <taxon>Micrococcales</taxon>
        <taxon>Intrasporangiaceae</taxon>
        <taxon>Terracoccus</taxon>
    </lineage>
</organism>
<dbReference type="PANTHER" id="PTHR10885">
    <property type="entry name" value="ISOPENTENYL-DIPHOSPHATE DELTA-ISOMERASE"/>
    <property type="match status" value="1"/>
</dbReference>
<feature type="active site" evidence="10 11">
    <location>
        <position position="81"/>
    </location>
</feature>
<dbReference type="PIRSF" id="PIRSF018427">
    <property type="entry name" value="Isopntndiph_ism"/>
    <property type="match status" value="1"/>
</dbReference>
<dbReference type="GO" id="GO:0004452">
    <property type="term" value="F:isopentenyl-diphosphate delta-isomerase activity"/>
    <property type="evidence" value="ECO:0007669"/>
    <property type="project" value="UniProtKB-UniRule"/>
</dbReference>
<dbReference type="NCBIfam" id="NF002995">
    <property type="entry name" value="PRK03759.1"/>
    <property type="match status" value="1"/>
</dbReference>
<dbReference type="Proteomes" id="UP000278440">
    <property type="component" value="Unassembled WGS sequence"/>
</dbReference>
<feature type="binding site" evidence="10">
    <location>
        <position position="132"/>
    </location>
    <ligand>
        <name>Mn(2+)</name>
        <dbReference type="ChEBI" id="CHEBI:29035"/>
    </ligand>
</feature>
<dbReference type="GO" id="GO:0050992">
    <property type="term" value="P:dimethylallyl diphosphate biosynthetic process"/>
    <property type="evidence" value="ECO:0007669"/>
    <property type="project" value="UniProtKB-UniRule"/>
</dbReference>
<dbReference type="Pfam" id="PF00293">
    <property type="entry name" value="NUDIX"/>
    <property type="match status" value="1"/>
</dbReference>
<dbReference type="UniPathway" id="UPA00059">
    <property type="reaction ID" value="UER00104"/>
</dbReference>
<evidence type="ECO:0000256" key="9">
    <source>
        <dbReference type="ARBA" id="ARBA00023235"/>
    </source>
</evidence>
<evidence type="ECO:0000256" key="11">
    <source>
        <dbReference type="PIRSR" id="PIRSR018427-1"/>
    </source>
</evidence>
<sequence>MTNAVSTDARTAGPGTDEVVVLLDPSGAAIGTQPKRDAHHSDTALHLGFSTYVFDADGRLLVTTRAHDKATFPGVLTNSFCGHPAPGESLEDAVARRGADELGLAPGDLQGVRLVLPDFAYRAEMDGVVENELCPVLVAWLRPGVAVVADPEETASVESVEWAGFSAAVLAGELQVSRWCREQVPLLVGLGDDPADWPEGDPALLPGAVRLT</sequence>
<dbReference type="EMBL" id="JACHVT010000003">
    <property type="protein sequence ID" value="MBB2986550.1"/>
    <property type="molecule type" value="Genomic_DNA"/>
</dbReference>
<evidence type="ECO:0000256" key="10">
    <source>
        <dbReference type="HAMAP-Rule" id="MF_00202"/>
    </source>
</evidence>
<feature type="active site" evidence="10 11">
    <location>
        <position position="132"/>
    </location>
</feature>
<dbReference type="NCBIfam" id="TIGR02150">
    <property type="entry name" value="IPP_isom_1"/>
    <property type="match status" value="1"/>
</dbReference>
<dbReference type="GO" id="GO:0046872">
    <property type="term" value="F:metal ion binding"/>
    <property type="evidence" value="ECO:0007669"/>
    <property type="project" value="UniProtKB-KW"/>
</dbReference>
<dbReference type="SUPFAM" id="SSF55811">
    <property type="entry name" value="Nudix"/>
    <property type="match status" value="1"/>
</dbReference>
<evidence type="ECO:0000256" key="3">
    <source>
        <dbReference type="ARBA" id="ARBA00012057"/>
    </source>
</evidence>
<evidence type="ECO:0000256" key="4">
    <source>
        <dbReference type="ARBA" id="ARBA00022490"/>
    </source>
</evidence>
<keyword evidence="4 10" id="KW-0963">Cytoplasm</keyword>
<evidence type="ECO:0000256" key="1">
    <source>
        <dbReference type="ARBA" id="ARBA00004826"/>
    </source>
</evidence>
<keyword evidence="7 10" id="KW-0464">Manganese</keyword>
<comment type="function">
    <text evidence="10">Catalyzes the 1,3-allylic rearrangement of the homoallylic substrate isopentenyl (IPP) to its highly electrophilic allylic isomer, dimethylallyl diphosphate (DMAPP).</text>
</comment>
<dbReference type="InterPro" id="IPR015797">
    <property type="entry name" value="NUDIX_hydrolase-like_dom_sf"/>
</dbReference>
<dbReference type="PROSITE" id="PS51462">
    <property type="entry name" value="NUDIX"/>
    <property type="match status" value="1"/>
</dbReference>
<comment type="catalytic activity">
    <reaction evidence="10">
        <text>isopentenyl diphosphate = dimethylallyl diphosphate</text>
        <dbReference type="Rhea" id="RHEA:23284"/>
        <dbReference type="ChEBI" id="CHEBI:57623"/>
        <dbReference type="ChEBI" id="CHEBI:128769"/>
        <dbReference type="EC" id="5.3.3.2"/>
    </reaction>
</comment>
<keyword evidence="5 10" id="KW-0479">Metal-binding</keyword>
<evidence type="ECO:0000313" key="14">
    <source>
        <dbReference type="EMBL" id="RKT79300.1"/>
    </source>
</evidence>
<comment type="pathway">
    <text evidence="1 10">Isoprenoid biosynthesis; dimethylallyl diphosphate biosynthesis; dimethylallyl diphosphate from isopentenyl diphosphate: step 1/1.</text>
</comment>
<evidence type="ECO:0000256" key="2">
    <source>
        <dbReference type="ARBA" id="ARBA00007579"/>
    </source>
</evidence>
<comment type="caution">
    <text evidence="14">The sequence shown here is derived from an EMBL/GenBank/DDBJ whole genome shotgun (WGS) entry which is preliminary data.</text>
</comment>
<gene>
    <name evidence="10" type="primary">idi</name>
    <name evidence="14" type="ORF">DFJ68_2767</name>
    <name evidence="13" type="ORF">FHW14_001704</name>
</gene>
<dbReference type="HAMAP" id="MF_00202">
    <property type="entry name" value="Idi"/>
    <property type="match status" value="1"/>
</dbReference>
<dbReference type="Proteomes" id="UP000590811">
    <property type="component" value="Unassembled WGS sequence"/>
</dbReference>
<dbReference type="InterPro" id="IPR056375">
    <property type="entry name" value="Idi_bact"/>
</dbReference>
<keyword evidence="8 10" id="KW-0414">Isoprene biosynthesis</keyword>
<evidence type="ECO:0000256" key="7">
    <source>
        <dbReference type="ARBA" id="ARBA00023211"/>
    </source>
</evidence>
<comment type="similarity">
    <text evidence="2 10">Belongs to the IPP isomerase type 1 family.</text>
</comment>
<evidence type="ECO:0000313" key="13">
    <source>
        <dbReference type="EMBL" id="MBB2986550.1"/>
    </source>
</evidence>
<dbReference type="EMBL" id="RBXT01000001">
    <property type="protein sequence ID" value="RKT79300.1"/>
    <property type="molecule type" value="Genomic_DNA"/>
</dbReference>
<comment type="cofactor">
    <cofactor evidence="10">
        <name>Mg(2+)</name>
        <dbReference type="ChEBI" id="CHEBI:18420"/>
    </cofactor>
    <text evidence="10">Binds 1 Mg(2+) ion per subunit. The magnesium ion binds only when substrate is bound.</text>
</comment>
<dbReference type="OrthoDB" id="9809458at2"/>
<comment type="cofactor">
    <cofactor evidence="10">
        <name>Mn(2+)</name>
        <dbReference type="ChEBI" id="CHEBI:29035"/>
    </cofactor>
    <text evidence="10">Binds 1 Mn(2+) ion per subunit.</text>
</comment>
<evidence type="ECO:0000256" key="6">
    <source>
        <dbReference type="ARBA" id="ARBA00022842"/>
    </source>
</evidence>
<feature type="binding site" evidence="10">
    <location>
        <position position="101"/>
    </location>
    <ligand>
        <name>Mg(2+)</name>
        <dbReference type="ChEBI" id="CHEBI:18420"/>
    </ligand>
</feature>
<accession>A0A495XXH3</accession>
<feature type="binding site" evidence="10">
    <location>
        <position position="83"/>
    </location>
    <ligand>
        <name>Mn(2+)</name>
        <dbReference type="ChEBI" id="CHEBI:29035"/>
    </ligand>
</feature>
<dbReference type="InterPro" id="IPR000086">
    <property type="entry name" value="NUDIX_hydrolase_dom"/>
</dbReference>
<dbReference type="EC" id="5.3.3.2" evidence="3 10"/>